<evidence type="ECO:0000313" key="4">
    <source>
        <dbReference type="EMBL" id="ABP72568.1"/>
    </source>
</evidence>
<dbReference type="EMBL" id="CP000662">
    <property type="protein sequence ID" value="ABP72568.1"/>
    <property type="molecule type" value="Genomic_DNA"/>
</dbReference>
<accession>A4WQH7</accession>
<dbReference type="EMBL" id="CP000661">
    <property type="protein sequence ID" value="ABP69641.1"/>
    <property type="molecule type" value="Genomic_DNA"/>
</dbReference>
<dbReference type="KEGG" id="rsq:Rsph17025_0735"/>
<sequence>MSNMEAERMIARIGIDIAKNVFHVHGVCAAGEQLASRKLRRSQVLAFFGKLDPCLVGMEACATSHYWAREIAALGHEVRLMPPKYVKAYLKRQKNDAADAAAICEAVGRPDMRFVPVKSRDQQAVLMLHRARDLLIRQRTMLINAFRAHLAETGHVAALGRTGVTELLGVVEADDDRLTPLEREALSHLAGQIRDTADRITALEKRILAWHRSSEASRRLETIPGVGPITASVIVASIGDGTTFRNARQFAAWLGLVPRQNSTGGKTRLGHITKWGDSYIRRLLVVSSCALIRYARAKPADENWLANVLSRRPAKVAAVAMANKTARIVWAVLVSGRLYQQEPPAAAA</sequence>
<feature type="domain" description="Transposase IS116/IS110/IS902 C-terminal" evidence="2">
    <location>
        <begin position="218"/>
        <end position="294"/>
    </location>
</feature>
<evidence type="ECO:0000259" key="2">
    <source>
        <dbReference type="Pfam" id="PF02371"/>
    </source>
</evidence>
<dbReference type="InterPro" id="IPR003346">
    <property type="entry name" value="Transposase_20"/>
</dbReference>
<dbReference type="InterPro" id="IPR047650">
    <property type="entry name" value="Transpos_IS110"/>
</dbReference>
<protein>
    <submittedName>
        <fullName evidence="3">Transposase IS116/IS110/IS902 family protein</fullName>
    </submittedName>
</protein>
<reference evidence="4" key="2">
    <citation type="submission" date="2007-04" db="EMBL/GenBank/DDBJ databases">
        <title>Complete sequence of plasmid pRSPA01 of Rhodobacter sphaeroides ATCC 17025.</title>
        <authorList>
            <consortium name="US DOE Joint Genome Institute"/>
            <person name="Copeland A."/>
            <person name="Lucas S."/>
            <person name="Lapidus A."/>
            <person name="Barry K."/>
            <person name="Detter J.C."/>
            <person name="Glavina del Rio T."/>
            <person name="Hammon N."/>
            <person name="Israni S."/>
            <person name="Dalin E."/>
            <person name="Tice H."/>
            <person name="Pitluck S."/>
            <person name="Chertkov O."/>
            <person name="Brettin T."/>
            <person name="Bruce D."/>
            <person name="Han C."/>
            <person name="Schmutz J."/>
            <person name="Larimer F."/>
            <person name="Land M."/>
            <person name="Hauser L."/>
            <person name="Kyrpides N."/>
            <person name="Kim E."/>
            <person name="Richardson P."/>
            <person name="Mackenzie C."/>
            <person name="Choudhary M."/>
            <person name="Donohue T.J."/>
            <person name="Kaplan S."/>
        </authorList>
    </citation>
    <scope>NUCLEOTIDE SEQUENCE [LARGE SCALE GENOMIC DNA]</scope>
    <source>
        <strain evidence="4">ATCC 17025</strain>
        <plasmid evidence="4">pRSPA01</plasmid>
    </source>
</reference>
<dbReference type="STRING" id="349102.Rsph17025_0735"/>
<organism evidence="3">
    <name type="scientific">Cereibacter sphaeroides (strain ATCC 17025 / ATH 2.4.3)</name>
    <name type="common">Rhodobacter sphaeroides</name>
    <dbReference type="NCBI Taxonomy" id="349102"/>
    <lineage>
        <taxon>Bacteria</taxon>
        <taxon>Pseudomonadati</taxon>
        <taxon>Pseudomonadota</taxon>
        <taxon>Alphaproteobacteria</taxon>
        <taxon>Rhodobacterales</taxon>
        <taxon>Paracoccaceae</taxon>
        <taxon>Cereibacter</taxon>
    </lineage>
</organism>
<dbReference type="Pfam" id="PF01548">
    <property type="entry name" value="DEDD_Tnp_IS110"/>
    <property type="match status" value="1"/>
</dbReference>
<dbReference type="InterPro" id="IPR002525">
    <property type="entry name" value="Transp_IS110-like_N"/>
</dbReference>
<name>A4WQH7_CERS5</name>
<dbReference type="HOGENOM" id="CLU_036902_3_1_5"/>
<dbReference type="AlphaFoldDB" id="A4WQH7"/>
<dbReference type="GO" id="GO:0006313">
    <property type="term" value="P:DNA transposition"/>
    <property type="evidence" value="ECO:0007669"/>
    <property type="project" value="InterPro"/>
</dbReference>
<feature type="domain" description="Transposase IS110-like N-terminal" evidence="1">
    <location>
        <begin position="13"/>
        <end position="153"/>
    </location>
</feature>
<dbReference type="eggNOG" id="COG3547">
    <property type="taxonomic scope" value="Bacteria"/>
</dbReference>
<keyword evidence="4" id="KW-0614">Plasmid</keyword>
<evidence type="ECO:0000259" key="1">
    <source>
        <dbReference type="Pfam" id="PF01548"/>
    </source>
</evidence>
<dbReference type="GO" id="GO:0003677">
    <property type="term" value="F:DNA binding"/>
    <property type="evidence" value="ECO:0007669"/>
    <property type="project" value="InterPro"/>
</dbReference>
<dbReference type="PANTHER" id="PTHR33055">
    <property type="entry name" value="TRANSPOSASE FOR INSERTION SEQUENCE ELEMENT IS1111A"/>
    <property type="match status" value="1"/>
</dbReference>
<reference evidence="3" key="1">
    <citation type="submission" date="2007-04" db="EMBL/GenBank/DDBJ databases">
        <title>Complete sequence of chromosome of Rhodobacter sphaeroides ATCC 17025.</title>
        <authorList>
            <consortium name="US DOE Joint Genome Institute"/>
            <person name="Copeland A."/>
            <person name="Lucas S."/>
            <person name="Lapidus A."/>
            <person name="Barry K."/>
            <person name="Detter J.C."/>
            <person name="Glavina del Rio T."/>
            <person name="Hammon N."/>
            <person name="Israni S."/>
            <person name="Dalin E."/>
            <person name="Tice H."/>
            <person name="Pitluck S."/>
            <person name="Chertkov O."/>
            <person name="Brettin T."/>
            <person name="Bruce D."/>
            <person name="Han C."/>
            <person name="Schmutz J."/>
            <person name="Larimer F."/>
            <person name="Land M."/>
            <person name="Hauser L."/>
            <person name="Kyrpides N."/>
            <person name="Kim E."/>
            <person name="Richardson P."/>
            <person name="Mackenzie C."/>
            <person name="Choudhary M."/>
            <person name="Donohue T.J."/>
            <person name="Kaplan S."/>
        </authorList>
    </citation>
    <scope>NUCLEOTIDE SEQUENCE [LARGE SCALE GENOMIC DNA]</scope>
    <source>
        <strain evidence="3">ATCC 17025</strain>
    </source>
</reference>
<dbReference type="NCBIfam" id="NF033542">
    <property type="entry name" value="transpos_IS110"/>
    <property type="match status" value="1"/>
</dbReference>
<geneLocation type="plasmid" evidence="4">
    <name>pRSPA01</name>
</geneLocation>
<evidence type="ECO:0000313" key="3">
    <source>
        <dbReference type="EMBL" id="ABP69641.1"/>
    </source>
</evidence>
<proteinExistence type="predicted"/>
<dbReference type="GO" id="GO:0004803">
    <property type="term" value="F:transposase activity"/>
    <property type="evidence" value="ECO:0007669"/>
    <property type="project" value="InterPro"/>
</dbReference>
<dbReference type="PANTHER" id="PTHR33055:SF3">
    <property type="entry name" value="PUTATIVE TRANSPOSASE FOR IS117-RELATED"/>
    <property type="match status" value="1"/>
</dbReference>
<dbReference type="KEGG" id="rsq:Rsph17025_3701"/>
<dbReference type="Pfam" id="PF02371">
    <property type="entry name" value="Transposase_20"/>
    <property type="match status" value="1"/>
</dbReference>
<gene>
    <name evidence="3" type="ordered locus">Rsph17025_0735</name>
    <name evidence="4" type="ordered locus">Rsph17025_3701</name>
</gene>